<protein>
    <recommendedName>
        <fullName evidence="5">Transmembrane protein</fullName>
    </recommendedName>
</protein>
<keyword evidence="4" id="KW-1185">Reference proteome</keyword>
<evidence type="ECO:0008006" key="5">
    <source>
        <dbReference type="Google" id="ProtNLM"/>
    </source>
</evidence>
<dbReference type="AlphaFoldDB" id="A0EEI0"/>
<dbReference type="EMBL" id="CT868673">
    <property type="protein sequence ID" value="CAK93709.1"/>
    <property type="molecule type" value="Genomic_DNA"/>
</dbReference>
<evidence type="ECO:0000313" key="4">
    <source>
        <dbReference type="Proteomes" id="UP000000600"/>
    </source>
</evidence>
<dbReference type="OrthoDB" id="294998at2759"/>
<accession>A0EEI0</accession>
<keyword evidence="2" id="KW-0472">Membrane</keyword>
<proteinExistence type="predicted"/>
<dbReference type="PANTHER" id="PTHR31398">
    <property type="entry name" value="MEIOTIC NUCLEAR DIVISION PROTEIN 1 HOMOLOG"/>
    <property type="match status" value="1"/>
</dbReference>
<dbReference type="InParanoid" id="A0EEI0"/>
<organism evidence="3 4">
    <name type="scientific">Paramecium tetraurelia</name>
    <dbReference type="NCBI Taxonomy" id="5888"/>
    <lineage>
        <taxon>Eukaryota</taxon>
        <taxon>Sar</taxon>
        <taxon>Alveolata</taxon>
        <taxon>Ciliophora</taxon>
        <taxon>Intramacronucleata</taxon>
        <taxon>Oligohymenophorea</taxon>
        <taxon>Peniculida</taxon>
        <taxon>Parameciidae</taxon>
        <taxon>Paramecium</taxon>
    </lineage>
</organism>
<dbReference type="PANTHER" id="PTHR31398:SF0">
    <property type="entry name" value="MEIOTIC NUCLEAR DIVISION PROTEIN 1 HOMOLOG"/>
    <property type="match status" value="1"/>
</dbReference>
<dbReference type="HOGENOM" id="CLU_007792_1_0_1"/>
<keyword evidence="2" id="KW-1133">Transmembrane helix</keyword>
<dbReference type="GO" id="GO:0007131">
    <property type="term" value="P:reciprocal meiotic recombination"/>
    <property type="evidence" value="ECO:0000318"/>
    <property type="project" value="GO_Central"/>
</dbReference>
<dbReference type="GeneID" id="5046879"/>
<sequence length="718" mass="83853">MEKFLNELRRVDIFGYQITLRMNQQSTYRTGLGGLMSIIVIGVMIWQFSANFNSLLNKEQLNAVSITEYDPKISDTTITDKQLLFAIAIQQEDFIHNPFFNISLVQKYNKVLLIFRQNYRYQNGSQESLSKEIPLVECTQDRFEKYFQREGSDFSQLYFNSSSLSDYLCPVEEANFKLGGEDFSYIQIIISKCNAQEALNRGYECANQKQLDEFLALHGSFKFQIYNINSIINPYKSDDNYKQLYLDDSLQYTFIPNKIGRTIDVYLKHYHIVQDNSLIPLSETYVTDTFAIEQLETKVVSELGNQASDQYVQINFKRSPFKTTITRNYMKFDEMLSNLGGIQQILFFFVGIVVTLYNKLQMMIELANRVYEFSLDNTEKLRQQQEKLELINLALQQQQRQQKEPGSSVNNSDEEDKPQTVHQTLIHQKENNQVIKKLTGVKRFKAVVQYLTVFKQNNLQTQQKKESFRIIQDQQMLAIQLNCKSGLEYFEKQIKSIISRAKPIYLSFKILVNVITCNRLFSKQPKIRLINKGMQQAAEQIDIYNIVQNMNEMIKLKEVVLSYHQQLMFGFTPKPQITLDDRTTQPTRDILTLKLKEKDQDEETGGGDIFKLKRGSANQDNYLLYAKIYNVICLIYIDKSYDDVLRQSEDEVQNKKNNVSKQLIEKLGPELQLIFKLSKLIDFQSQNSTQVQVKTPHRRGAMQQKEQNVYAKMFNPNT</sequence>
<reference evidence="3 4" key="1">
    <citation type="journal article" date="2006" name="Nature">
        <title>Global trends of whole-genome duplications revealed by the ciliate Paramecium tetraurelia.</title>
        <authorList>
            <consortium name="Genoscope"/>
            <person name="Aury J.-M."/>
            <person name="Jaillon O."/>
            <person name="Duret L."/>
            <person name="Noel B."/>
            <person name="Jubin C."/>
            <person name="Porcel B.M."/>
            <person name="Segurens B."/>
            <person name="Daubin V."/>
            <person name="Anthouard V."/>
            <person name="Aiach N."/>
            <person name="Arnaiz O."/>
            <person name="Billaut A."/>
            <person name="Beisson J."/>
            <person name="Blanc I."/>
            <person name="Bouhouche K."/>
            <person name="Camara F."/>
            <person name="Duharcourt S."/>
            <person name="Guigo R."/>
            <person name="Gogendeau D."/>
            <person name="Katinka M."/>
            <person name="Keller A.-M."/>
            <person name="Kissmehl R."/>
            <person name="Klotz C."/>
            <person name="Koll F."/>
            <person name="Le Moue A."/>
            <person name="Lepere C."/>
            <person name="Malinsky S."/>
            <person name="Nowacki M."/>
            <person name="Nowak J.K."/>
            <person name="Plattner H."/>
            <person name="Poulain J."/>
            <person name="Ruiz F."/>
            <person name="Serrano V."/>
            <person name="Zagulski M."/>
            <person name="Dessen P."/>
            <person name="Betermier M."/>
            <person name="Weissenbach J."/>
            <person name="Scarpelli C."/>
            <person name="Schachter V."/>
            <person name="Sperling L."/>
            <person name="Meyer E."/>
            <person name="Cohen J."/>
            <person name="Wincker P."/>
        </authorList>
    </citation>
    <scope>NUCLEOTIDE SEQUENCE [LARGE SCALE GENOMIC DNA]</scope>
    <source>
        <strain evidence="3 4">Stock d4-2</strain>
    </source>
</reference>
<gene>
    <name evidence="3" type="ORF">GSPATT00026043001</name>
</gene>
<evidence type="ECO:0000313" key="3">
    <source>
        <dbReference type="EMBL" id="CAK93709.1"/>
    </source>
</evidence>
<dbReference type="Proteomes" id="UP000000600">
    <property type="component" value="Unassembled WGS sequence"/>
</dbReference>
<name>A0EEI0_PARTE</name>
<dbReference type="OMA" id="IWQFSAN"/>
<evidence type="ECO:0000256" key="2">
    <source>
        <dbReference type="SAM" id="Phobius"/>
    </source>
</evidence>
<feature type="transmembrane region" description="Helical" evidence="2">
    <location>
        <begin position="30"/>
        <end position="48"/>
    </location>
</feature>
<evidence type="ECO:0000256" key="1">
    <source>
        <dbReference type="SAM" id="MobiDB-lite"/>
    </source>
</evidence>
<feature type="region of interest" description="Disordered" evidence="1">
    <location>
        <begin position="400"/>
        <end position="421"/>
    </location>
</feature>
<dbReference type="eggNOG" id="ENOG502SJ6P">
    <property type="taxonomic scope" value="Eukaryota"/>
</dbReference>
<dbReference type="RefSeq" id="XP_001461094.1">
    <property type="nucleotide sequence ID" value="XM_001461057.1"/>
</dbReference>
<keyword evidence="2" id="KW-0812">Transmembrane</keyword>
<dbReference type="KEGG" id="ptm:GSPATT00026043001"/>